<evidence type="ECO:0000259" key="2">
    <source>
        <dbReference type="Pfam" id="PF00589"/>
    </source>
</evidence>
<gene>
    <name evidence="3" type="ORF">GQE98_15560</name>
</gene>
<dbReference type="GO" id="GO:0015074">
    <property type="term" value="P:DNA integration"/>
    <property type="evidence" value="ECO:0007669"/>
    <property type="project" value="InterPro"/>
</dbReference>
<reference evidence="3 4" key="1">
    <citation type="submission" date="2019-12" db="EMBL/GenBank/DDBJ databases">
        <title>Snethiella sp. nov. sp. isolated from sea sand.</title>
        <authorList>
            <person name="Kim J."/>
            <person name="Jeong S.E."/>
            <person name="Jung H.S."/>
            <person name="Jeon C.O."/>
        </authorList>
    </citation>
    <scope>NUCLEOTIDE SEQUENCE [LARGE SCALE GENOMIC DNA]</scope>
    <source>
        <strain evidence="3 4">DP05</strain>
    </source>
</reference>
<protein>
    <submittedName>
        <fullName evidence="3">Tyrosine-type recombinase/integrase</fullName>
    </submittedName>
</protein>
<dbReference type="InterPro" id="IPR002104">
    <property type="entry name" value="Integrase_catalytic"/>
</dbReference>
<evidence type="ECO:0000313" key="3">
    <source>
        <dbReference type="EMBL" id="MZR32056.1"/>
    </source>
</evidence>
<dbReference type="InterPro" id="IPR011010">
    <property type="entry name" value="DNA_brk_join_enz"/>
</dbReference>
<sequence length="102" mass="11498">MMLATTQSGKAFKADYFRHFMRDAFNAAGLLEVTTHGLRYTSATILKELGLDWETIGDITGHKTAEMVRLYTEKRRRVARSIAMLDASELQNTTDESAKPVE</sequence>
<dbReference type="SUPFAM" id="SSF56349">
    <property type="entry name" value="DNA breaking-rejoining enzymes"/>
    <property type="match status" value="1"/>
</dbReference>
<dbReference type="Gene3D" id="1.10.443.10">
    <property type="entry name" value="Intergrase catalytic core"/>
    <property type="match status" value="1"/>
</dbReference>
<keyword evidence="1" id="KW-0233">DNA recombination</keyword>
<dbReference type="EMBL" id="WTUW01000009">
    <property type="protein sequence ID" value="MZR32056.1"/>
    <property type="molecule type" value="Genomic_DNA"/>
</dbReference>
<organism evidence="3 4">
    <name type="scientific">Sneathiella litorea</name>
    <dbReference type="NCBI Taxonomy" id="2606216"/>
    <lineage>
        <taxon>Bacteria</taxon>
        <taxon>Pseudomonadati</taxon>
        <taxon>Pseudomonadota</taxon>
        <taxon>Alphaproteobacteria</taxon>
        <taxon>Sneathiellales</taxon>
        <taxon>Sneathiellaceae</taxon>
        <taxon>Sneathiella</taxon>
    </lineage>
</organism>
<dbReference type="GO" id="GO:0003677">
    <property type="term" value="F:DNA binding"/>
    <property type="evidence" value="ECO:0007669"/>
    <property type="project" value="InterPro"/>
</dbReference>
<dbReference type="InterPro" id="IPR013762">
    <property type="entry name" value="Integrase-like_cat_sf"/>
</dbReference>
<dbReference type="RefSeq" id="WP_161316632.1">
    <property type="nucleotide sequence ID" value="NZ_WTUW01000009.1"/>
</dbReference>
<evidence type="ECO:0000313" key="4">
    <source>
        <dbReference type="Proteomes" id="UP000476030"/>
    </source>
</evidence>
<dbReference type="GO" id="GO:0006310">
    <property type="term" value="P:DNA recombination"/>
    <property type="evidence" value="ECO:0007669"/>
    <property type="project" value="UniProtKB-KW"/>
</dbReference>
<feature type="domain" description="Tyr recombinase" evidence="2">
    <location>
        <begin position="8"/>
        <end position="75"/>
    </location>
</feature>
<comment type="caution">
    <text evidence="3">The sequence shown here is derived from an EMBL/GenBank/DDBJ whole genome shotgun (WGS) entry which is preliminary data.</text>
</comment>
<proteinExistence type="predicted"/>
<accession>A0A6L8WA62</accession>
<keyword evidence="4" id="KW-1185">Reference proteome</keyword>
<dbReference type="AlphaFoldDB" id="A0A6L8WA62"/>
<name>A0A6L8WA62_9PROT</name>
<evidence type="ECO:0000256" key="1">
    <source>
        <dbReference type="ARBA" id="ARBA00023172"/>
    </source>
</evidence>
<dbReference type="Pfam" id="PF00589">
    <property type="entry name" value="Phage_integrase"/>
    <property type="match status" value="1"/>
</dbReference>
<dbReference type="Proteomes" id="UP000476030">
    <property type="component" value="Unassembled WGS sequence"/>
</dbReference>